<sequence>MKSATVLSLTAVLALFSASINAAPISSKNIRLTKRGPSSCPERLQGPSGRAFFAFKTGMNNKDAMEACASCYGGVLADVNSIDMELLDKNPKLAYWIKARNGDNRSESCLTLTPTNTAEPDVIVGANCASQNQPLCVAGTEQHKSEQRLQARQDNAEDPAPEPSTATDDPASEQVTPTIEEGVVADGTGPSNPEVTSPRAPDSNGDITAIESTEPVTGAPEISAEAPVTSEAPTSVEEPIAAEALLLLKHPHQLEHQLPPKRPHQLEHQLPPKRPHQLERQPPLKHLHQLEKQLLLKYPHRLKN</sequence>
<evidence type="ECO:0000313" key="4">
    <source>
        <dbReference type="Proteomes" id="UP000726737"/>
    </source>
</evidence>
<accession>A0A9P6PS89</accession>
<feature type="signal peptide" evidence="2">
    <location>
        <begin position="1"/>
        <end position="22"/>
    </location>
</feature>
<feature type="region of interest" description="Disordered" evidence="1">
    <location>
        <begin position="140"/>
        <end position="237"/>
    </location>
</feature>
<keyword evidence="2" id="KW-0732">Signal</keyword>
<organism evidence="3 4">
    <name type="scientific">Mortierella polycephala</name>
    <dbReference type="NCBI Taxonomy" id="41804"/>
    <lineage>
        <taxon>Eukaryota</taxon>
        <taxon>Fungi</taxon>
        <taxon>Fungi incertae sedis</taxon>
        <taxon>Mucoromycota</taxon>
        <taxon>Mortierellomycotina</taxon>
        <taxon>Mortierellomycetes</taxon>
        <taxon>Mortierellales</taxon>
        <taxon>Mortierellaceae</taxon>
        <taxon>Mortierella</taxon>
    </lineage>
</organism>
<feature type="region of interest" description="Disordered" evidence="1">
    <location>
        <begin position="251"/>
        <end position="286"/>
    </location>
</feature>
<evidence type="ECO:0000256" key="2">
    <source>
        <dbReference type="SAM" id="SignalP"/>
    </source>
</evidence>
<feature type="compositionally biased region" description="Basic and acidic residues" evidence="1">
    <location>
        <begin position="141"/>
        <end position="155"/>
    </location>
</feature>
<dbReference type="EMBL" id="JAAAJA010000487">
    <property type="protein sequence ID" value="KAG0252970.1"/>
    <property type="molecule type" value="Genomic_DNA"/>
</dbReference>
<evidence type="ECO:0000256" key="1">
    <source>
        <dbReference type="SAM" id="MobiDB-lite"/>
    </source>
</evidence>
<dbReference type="Proteomes" id="UP000726737">
    <property type="component" value="Unassembled WGS sequence"/>
</dbReference>
<evidence type="ECO:0000313" key="3">
    <source>
        <dbReference type="EMBL" id="KAG0252970.1"/>
    </source>
</evidence>
<proteinExistence type="predicted"/>
<reference evidence="3" key="1">
    <citation type="journal article" date="2020" name="Fungal Divers.">
        <title>Resolving the Mortierellaceae phylogeny through synthesis of multi-gene phylogenetics and phylogenomics.</title>
        <authorList>
            <person name="Vandepol N."/>
            <person name="Liber J."/>
            <person name="Desiro A."/>
            <person name="Na H."/>
            <person name="Kennedy M."/>
            <person name="Barry K."/>
            <person name="Grigoriev I.V."/>
            <person name="Miller A.N."/>
            <person name="O'Donnell K."/>
            <person name="Stajich J.E."/>
            <person name="Bonito G."/>
        </authorList>
    </citation>
    <scope>NUCLEOTIDE SEQUENCE</scope>
    <source>
        <strain evidence="3">KOD948</strain>
    </source>
</reference>
<dbReference type="OrthoDB" id="2422663at2759"/>
<dbReference type="SUPFAM" id="SSF56436">
    <property type="entry name" value="C-type lectin-like"/>
    <property type="match status" value="1"/>
</dbReference>
<name>A0A9P6PS89_9FUNG</name>
<protein>
    <submittedName>
        <fullName evidence="3">Uncharacterized protein</fullName>
    </submittedName>
</protein>
<comment type="caution">
    <text evidence="3">The sequence shown here is derived from an EMBL/GenBank/DDBJ whole genome shotgun (WGS) entry which is preliminary data.</text>
</comment>
<keyword evidence="4" id="KW-1185">Reference proteome</keyword>
<dbReference type="AlphaFoldDB" id="A0A9P6PS89"/>
<gene>
    <name evidence="3" type="ORF">BG011_006622</name>
</gene>
<dbReference type="InterPro" id="IPR016187">
    <property type="entry name" value="CTDL_fold"/>
</dbReference>
<feature type="chain" id="PRO_5040481467" evidence="2">
    <location>
        <begin position="23"/>
        <end position="304"/>
    </location>
</feature>